<feature type="signal peptide" evidence="1">
    <location>
        <begin position="1"/>
        <end position="27"/>
    </location>
</feature>
<organism evidence="4 5">
    <name type="scientific">Stenotrophomonas maltophilia</name>
    <name type="common">Pseudomonas maltophilia</name>
    <name type="synonym">Xanthomonas maltophilia</name>
    <dbReference type="NCBI Taxonomy" id="40324"/>
    <lineage>
        <taxon>Bacteria</taxon>
        <taxon>Pseudomonadati</taxon>
        <taxon>Pseudomonadota</taxon>
        <taxon>Gammaproteobacteria</taxon>
        <taxon>Lysobacterales</taxon>
        <taxon>Lysobacteraceae</taxon>
        <taxon>Stenotrophomonas</taxon>
        <taxon>Stenotrophomonas maltophilia group</taxon>
    </lineage>
</organism>
<sequence>MSSVRGPARRWRWTVLTALLLAPLAQAALQLDLDPQGLDARQAKAAERVLAAVQARLPADWQARFDAPVPVRWSDTLPDRVHGRARNGAITLKRSLLDAVEDGQPLPRAVQAALIHELTHVLDRADAGGWSRSARWRDLAGWQQRPWRWGRTGNHFSARSPDAYERASPAEFLAVNAEHYLLDPDYACRRPALQAWFAGHLGARADAPDCDVRLPLVQADDATGAASLLELDPARIYAVDYLLAEGNDQLMSRWGHSMLRLVVCAPGRVPGPACRMDLSYHRVLSFRAFVGDVQISSWRGLTGSYPSRLFVLPLNKVVNEYTQLELRGLSSVPLRLDRAEIATLLERVAQVHWSYDGRYLFVSNNCAVETGKLLQEGVPRLASPGLNRITPRGLLARLERQGLADRSVLDDRAAATRNGYYFASAQTHYQQLFDVARQELPLDTDAVAAWLQRPARERARWIEQGGLRATSALLLLEQAARHREELRARDRLKHTLGRPGESIDAARDTLLALLRDTGQLVSPAALVDDGGYGLPMAAERAEAAAAAARISARGIPAWTALQQQMRARLPPAQQRELDTIDASLARLGDRMRRLAQAETATGAAMR</sequence>
<feature type="chain" id="PRO_5020474235" evidence="1">
    <location>
        <begin position="28"/>
        <end position="606"/>
    </location>
</feature>
<evidence type="ECO:0000259" key="3">
    <source>
        <dbReference type="Pfam" id="PF25226"/>
    </source>
</evidence>
<keyword evidence="1" id="KW-0732">Signal</keyword>
<dbReference type="AlphaFoldDB" id="A0A4S2D354"/>
<evidence type="ECO:0000313" key="4">
    <source>
        <dbReference type="EMBL" id="TGY35311.1"/>
    </source>
</evidence>
<feature type="domain" description="DUF7844" evidence="3">
    <location>
        <begin position="131"/>
        <end position="204"/>
    </location>
</feature>
<feature type="domain" description="Lnb N-terminal periplasmic" evidence="2">
    <location>
        <begin position="230"/>
        <end position="382"/>
    </location>
</feature>
<evidence type="ECO:0000259" key="2">
    <source>
        <dbReference type="Pfam" id="PF13387"/>
    </source>
</evidence>
<evidence type="ECO:0000313" key="5">
    <source>
        <dbReference type="Proteomes" id="UP000306631"/>
    </source>
</evidence>
<dbReference type="InterPro" id="IPR057166">
    <property type="entry name" value="DUF7844"/>
</dbReference>
<dbReference type="InterPro" id="IPR025178">
    <property type="entry name" value="Lnb_N"/>
</dbReference>
<evidence type="ECO:0000256" key="1">
    <source>
        <dbReference type="SAM" id="SignalP"/>
    </source>
</evidence>
<accession>A0A4S2D354</accession>
<dbReference type="RefSeq" id="WP_136003986.1">
    <property type="nucleotide sequence ID" value="NZ_SRYW01000004.1"/>
</dbReference>
<protein>
    <submittedName>
        <fullName evidence="4">DUF4105 domain-containing protein</fullName>
    </submittedName>
</protein>
<name>A0A4S2D354_STEMA</name>
<feature type="domain" description="DUF7844" evidence="3">
    <location>
        <begin position="30"/>
        <end position="126"/>
    </location>
</feature>
<dbReference type="EMBL" id="SRYW01000004">
    <property type="protein sequence ID" value="TGY35311.1"/>
    <property type="molecule type" value="Genomic_DNA"/>
</dbReference>
<gene>
    <name evidence="4" type="ORF">E5352_06230</name>
</gene>
<dbReference type="Pfam" id="PF13387">
    <property type="entry name" value="Lnb_N"/>
    <property type="match status" value="1"/>
</dbReference>
<dbReference type="Proteomes" id="UP000306631">
    <property type="component" value="Unassembled WGS sequence"/>
</dbReference>
<dbReference type="OrthoDB" id="5978971at2"/>
<proteinExistence type="predicted"/>
<comment type="caution">
    <text evidence="4">The sequence shown here is derived from an EMBL/GenBank/DDBJ whole genome shotgun (WGS) entry which is preliminary data.</text>
</comment>
<dbReference type="Pfam" id="PF25226">
    <property type="entry name" value="DUF7844"/>
    <property type="match status" value="2"/>
</dbReference>
<reference evidence="4 5" key="1">
    <citation type="submission" date="2019-04" db="EMBL/GenBank/DDBJ databases">
        <title>Microbes associate with the intestines of laboratory mice.</title>
        <authorList>
            <person name="Navarre W."/>
            <person name="Wong E."/>
            <person name="Huang K."/>
            <person name="Tropini C."/>
            <person name="Ng K."/>
            <person name="Yu B."/>
        </authorList>
    </citation>
    <scope>NUCLEOTIDE SEQUENCE [LARGE SCALE GENOMIC DNA]</scope>
    <source>
        <strain evidence="4 5">NM62_B4-13</strain>
    </source>
</reference>